<dbReference type="PROSITE" id="PS00552">
    <property type="entry name" value="HTH_MERR_1"/>
    <property type="match status" value="1"/>
</dbReference>
<dbReference type="InterPro" id="IPR047057">
    <property type="entry name" value="MerR_fam"/>
</dbReference>
<dbReference type="InterPro" id="IPR009061">
    <property type="entry name" value="DNA-bd_dom_put_sf"/>
</dbReference>
<evidence type="ECO:0000256" key="1">
    <source>
        <dbReference type="ARBA" id="ARBA00023125"/>
    </source>
</evidence>
<dbReference type="GO" id="GO:0003700">
    <property type="term" value="F:DNA-binding transcription factor activity"/>
    <property type="evidence" value="ECO:0007669"/>
    <property type="project" value="InterPro"/>
</dbReference>
<evidence type="ECO:0000313" key="4">
    <source>
        <dbReference type="Proteomes" id="UP000317893"/>
    </source>
</evidence>
<gene>
    <name evidence="3" type="ORF">FB458_2141</name>
</gene>
<dbReference type="SMART" id="SM00422">
    <property type="entry name" value="HTH_MERR"/>
    <property type="match status" value="1"/>
</dbReference>
<name>A0A542E119_9MICO</name>
<dbReference type="OrthoDB" id="9802039at2"/>
<dbReference type="Proteomes" id="UP000317893">
    <property type="component" value="Unassembled WGS sequence"/>
</dbReference>
<dbReference type="PANTHER" id="PTHR30204">
    <property type="entry name" value="REDOX-CYCLING DRUG-SENSING TRANSCRIPTIONAL ACTIVATOR SOXR"/>
    <property type="match status" value="1"/>
</dbReference>
<feature type="domain" description="HTH merR-type" evidence="2">
    <location>
        <begin position="8"/>
        <end position="77"/>
    </location>
</feature>
<dbReference type="PRINTS" id="PR00040">
    <property type="entry name" value="HTHMERR"/>
</dbReference>
<dbReference type="EMBL" id="VFMN01000001">
    <property type="protein sequence ID" value="TQJ09037.1"/>
    <property type="molecule type" value="Genomic_DNA"/>
</dbReference>
<dbReference type="AlphaFoldDB" id="A0A542E119"/>
<dbReference type="PROSITE" id="PS50937">
    <property type="entry name" value="HTH_MERR_2"/>
    <property type="match status" value="1"/>
</dbReference>
<accession>A0A542E119</accession>
<protein>
    <submittedName>
        <fullName evidence="3">DNA-binding transcriptional MerR regulator</fullName>
    </submittedName>
</protein>
<dbReference type="Gene3D" id="1.10.1660.10">
    <property type="match status" value="1"/>
</dbReference>
<evidence type="ECO:0000313" key="3">
    <source>
        <dbReference type="EMBL" id="TQJ09037.1"/>
    </source>
</evidence>
<dbReference type="CDD" id="cd00592">
    <property type="entry name" value="HTH_MerR-like"/>
    <property type="match status" value="1"/>
</dbReference>
<keyword evidence="1 3" id="KW-0238">DNA-binding</keyword>
<evidence type="ECO:0000259" key="2">
    <source>
        <dbReference type="PROSITE" id="PS50937"/>
    </source>
</evidence>
<dbReference type="PANTHER" id="PTHR30204:SF93">
    <property type="entry name" value="HTH MERR-TYPE DOMAIN-CONTAINING PROTEIN"/>
    <property type="match status" value="1"/>
</dbReference>
<dbReference type="Pfam" id="PF13411">
    <property type="entry name" value="MerR_1"/>
    <property type="match status" value="1"/>
</dbReference>
<sequence length="131" mass="14567">MSFSARGLLQIGEVAEATGLSLRTIRHYDEVGLLPPVERSPGGFRLYSQESVDRLLLVKQMKPLDFTLEQMRELIDALDEVDDPATTPDERAARQALLASYAELVEEKVTMLRARARAAAGFAAQLRRVLP</sequence>
<dbReference type="RefSeq" id="WP_141848468.1">
    <property type="nucleotide sequence ID" value="NZ_BAAAPR010000005.1"/>
</dbReference>
<organism evidence="3 4">
    <name type="scientific">Lapillicoccus jejuensis</name>
    <dbReference type="NCBI Taxonomy" id="402171"/>
    <lineage>
        <taxon>Bacteria</taxon>
        <taxon>Bacillati</taxon>
        <taxon>Actinomycetota</taxon>
        <taxon>Actinomycetes</taxon>
        <taxon>Micrococcales</taxon>
        <taxon>Intrasporangiaceae</taxon>
        <taxon>Lapillicoccus</taxon>
    </lineage>
</organism>
<keyword evidence="4" id="KW-1185">Reference proteome</keyword>
<dbReference type="InterPro" id="IPR000551">
    <property type="entry name" value="MerR-type_HTH_dom"/>
</dbReference>
<proteinExistence type="predicted"/>
<dbReference type="SUPFAM" id="SSF46955">
    <property type="entry name" value="Putative DNA-binding domain"/>
    <property type="match status" value="1"/>
</dbReference>
<comment type="caution">
    <text evidence="3">The sequence shown here is derived from an EMBL/GenBank/DDBJ whole genome shotgun (WGS) entry which is preliminary data.</text>
</comment>
<dbReference type="GO" id="GO:0003677">
    <property type="term" value="F:DNA binding"/>
    <property type="evidence" value="ECO:0007669"/>
    <property type="project" value="UniProtKB-KW"/>
</dbReference>
<reference evidence="3 4" key="1">
    <citation type="submission" date="2019-06" db="EMBL/GenBank/DDBJ databases">
        <title>Sequencing the genomes of 1000 actinobacteria strains.</title>
        <authorList>
            <person name="Klenk H.-P."/>
        </authorList>
    </citation>
    <scope>NUCLEOTIDE SEQUENCE [LARGE SCALE GENOMIC DNA]</scope>
    <source>
        <strain evidence="3 4">DSM 18607</strain>
    </source>
</reference>